<evidence type="ECO:0000256" key="5">
    <source>
        <dbReference type="ARBA" id="ARBA00023242"/>
    </source>
</evidence>
<protein>
    <recommendedName>
        <fullName evidence="8">Fork-head domain-containing protein</fullName>
    </recommendedName>
</protein>
<proteinExistence type="predicted"/>
<dbReference type="PROSITE" id="PS00657">
    <property type="entry name" value="FORK_HEAD_1"/>
    <property type="match status" value="1"/>
</dbReference>
<dbReference type="InterPro" id="IPR047119">
    <property type="entry name" value="FOXN2/3-like"/>
</dbReference>
<feature type="domain" description="Fork-head" evidence="8">
    <location>
        <begin position="105"/>
        <end position="192"/>
    </location>
</feature>
<dbReference type="PANTHER" id="PTHR13962:SF22">
    <property type="entry name" value="FORKHEAD BOX PROTEIN N3-LIKE PROTEIN"/>
    <property type="match status" value="1"/>
</dbReference>
<dbReference type="GO" id="GO:0005634">
    <property type="term" value="C:nucleus"/>
    <property type="evidence" value="ECO:0007669"/>
    <property type="project" value="UniProtKB-SubCell"/>
</dbReference>
<reference evidence="9" key="2">
    <citation type="submission" date="2025-09" db="UniProtKB">
        <authorList>
            <consortium name="Ensembl"/>
        </authorList>
    </citation>
    <scope>IDENTIFICATION</scope>
</reference>
<dbReference type="Proteomes" id="UP000694388">
    <property type="component" value="Unplaced"/>
</dbReference>
<evidence type="ECO:0000313" key="9">
    <source>
        <dbReference type="Ensembl" id="ENSEBUP00000016174.1"/>
    </source>
</evidence>
<feature type="compositionally biased region" description="Pro residues" evidence="7">
    <location>
        <begin position="75"/>
        <end position="85"/>
    </location>
</feature>
<evidence type="ECO:0000256" key="2">
    <source>
        <dbReference type="ARBA" id="ARBA00023015"/>
    </source>
</evidence>
<dbReference type="GO" id="GO:0000987">
    <property type="term" value="F:cis-regulatory region sequence-specific DNA binding"/>
    <property type="evidence" value="ECO:0007669"/>
    <property type="project" value="TreeGrafter"/>
</dbReference>
<dbReference type="GeneTree" id="ENSGT00940000155937"/>
<evidence type="ECO:0000313" key="10">
    <source>
        <dbReference type="Proteomes" id="UP000694388"/>
    </source>
</evidence>
<dbReference type="PANTHER" id="PTHR13962">
    <property type="entry name" value="FORKHEAD BOX PROTEIN N3-LIKE PROTEIN-RELATED"/>
    <property type="match status" value="1"/>
</dbReference>
<dbReference type="InterPro" id="IPR018122">
    <property type="entry name" value="TF_fork_head_CS_1"/>
</dbReference>
<reference evidence="9" key="1">
    <citation type="submission" date="2025-08" db="UniProtKB">
        <authorList>
            <consortium name="Ensembl"/>
        </authorList>
    </citation>
    <scope>IDENTIFICATION</scope>
</reference>
<evidence type="ECO:0000259" key="8">
    <source>
        <dbReference type="PROSITE" id="PS50039"/>
    </source>
</evidence>
<keyword evidence="2" id="KW-0805">Transcription regulation</keyword>
<dbReference type="InterPro" id="IPR036390">
    <property type="entry name" value="WH_DNA-bd_sf"/>
</dbReference>
<keyword evidence="10" id="KW-1185">Reference proteome</keyword>
<comment type="subcellular location">
    <subcellularLocation>
        <location evidence="1 6">Nucleus</location>
    </subcellularLocation>
</comment>
<dbReference type="AlphaFoldDB" id="A0A8C4QJ83"/>
<sequence length="391" mass="42723">PIKILPPKLASVSILSTPDAPPPPLIPLKEDVVGGKMILVGERDEDLTNLDWLHAGRDLLGSLRLGGQAGLRAVSPPPDSLPSPAPSDTACDGDGSSLVRNPNGKPPYSFSCLIFLAIEASLYKRLPVKGIYDWILEHFPYFVSAPSGWKNSVRHNLSLNKCFKKVIKDRYQNLGRGSLWCVDPGYRPNLIQALNKTPFHPYSHVLNTPPASPDSTQLDMLTCSLQFYRDGTKRQHVRHDSECSCGSPLVSSDPNEDHNYGMSDQGQDVQAGGFQSLVSGSSSCSSHSSHTSQSMSSTSSPLDEPFDLSLKRNQQVENTRAECYTGKSQDDKGRAPTAKGNVARKITTMDDEELKAAAGYLLHLAGVKECLETVVSRSQARPSSEKRRRRK</sequence>
<dbReference type="InterPro" id="IPR001766">
    <property type="entry name" value="Fork_head_dom"/>
</dbReference>
<dbReference type="PROSITE" id="PS00658">
    <property type="entry name" value="FORK_HEAD_2"/>
    <property type="match status" value="1"/>
</dbReference>
<evidence type="ECO:0000256" key="1">
    <source>
        <dbReference type="ARBA" id="ARBA00004123"/>
    </source>
</evidence>
<keyword evidence="4" id="KW-0804">Transcription</keyword>
<evidence type="ECO:0000256" key="3">
    <source>
        <dbReference type="ARBA" id="ARBA00023125"/>
    </source>
</evidence>
<dbReference type="SMART" id="SM00339">
    <property type="entry name" value="FH"/>
    <property type="match status" value="1"/>
</dbReference>
<evidence type="ECO:0000256" key="6">
    <source>
        <dbReference type="PROSITE-ProRule" id="PRU00089"/>
    </source>
</evidence>
<dbReference type="InterPro" id="IPR036388">
    <property type="entry name" value="WH-like_DNA-bd_sf"/>
</dbReference>
<dbReference type="Gene3D" id="1.10.10.10">
    <property type="entry name" value="Winged helix-like DNA-binding domain superfamily/Winged helix DNA-binding domain"/>
    <property type="match status" value="1"/>
</dbReference>
<dbReference type="InterPro" id="IPR030456">
    <property type="entry name" value="TF_fork_head_CS_2"/>
</dbReference>
<keyword evidence="5 6" id="KW-0539">Nucleus</keyword>
<feature type="region of interest" description="Disordered" evidence="7">
    <location>
        <begin position="73"/>
        <end position="102"/>
    </location>
</feature>
<feature type="DNA-binding region" description="Fork-head" evidence="6">
    <location>
        <begin position="105"/>
        <end position="192"/>
    </location>
</feature>
<dbReference type="Ensembl" id="ENSEBUT00000016750.1">
    <property type="protein sequence ID" value="ENSEBUP00000016174.1"/>
    <property type="gene ID" value="ENSEBUG00000010157.1"/>
</dbReference>
<dbReference type="Pfam" id="PF00250">
    <property type="entry name" value="Forkhead"/>
    <property type="match status" value="1"/>
</dbReference>
<accession>A0A8C4QJ83</accession>
<evidence type="ECO:0000256" key="4">
    <source>
        <dbReference type="ARBA" id="ARBA00023163"/>
    </source>
</evidence>
<dbReference type="PRINTS" id="PR00053">
    <property type="entry name" value="FORKHEAD"/>
</dbReference>
<evidence type="ECO:0000256" key="7">
    <source>
        <dbReference type="SAM" id="MobiDB-lite"/>
    </source>
</evidence>
<organism evidence="9 10">
    <name type="scientific">Eptatretus burgeri</name>
    <name type="common">Inshore hagfish</name>
    <dbReference type="NCBI Taxonomy" id="7764"/>
    <lineage>
        <taxon>Eukaryota</taxon>
        <taxon>Metazoa</taxon>
        <taxon>Chordata</taxon>
        <taxon>Craniata</taxon>
        <taxon>Vertebrata</taxon>
        <taxon>Cyclostomata</taxon>
        <taxon>Myxini</taxon>
        <taxon>Myxiniformes</taxon>
        <taxon>Myxinidae</taxon>
        <taxon>Eptatretinae</taxon>
        <taxon>Eptatretus</taxon>
    </lineage>
</organism>
<feature type="region of interest" description="Disordered" evidence="7">
    <location>
        <begin position="239"/>
        <end position="340"/>
    </location>
</feature>
<feature type="compositionally biased region" description="Low complexity" evidence="7">
    <location>
        <begin position="276"/>
        <end position="300"/>
    </location>
</feature>
<dbReference type="SUPFAM" id="SSF46785">
    <property type="entry name" value="Winged helix' DNA-binding domain"/>
    <property type="match status" value="1"/>
</dbReference>
<name>A0A8C4QJ83_EPTBU</name>
<dbReference type="OMA" id="GARMMSH"/>
<dbReference type="GO" id="GO:0003700">
    <property type="term" value="F:DNA-binding transcription factor activity"/>
    <property type="evidence" value="ECO:0007669"/>
    <property type="project" value="InterPro"/>
</dbReference>
<dbReference type="PROSITE" id="PS50039">
    <property type="entry name" value="FORK_HEAD_3"/>
    <property type="match status" value="1"/>
</dbReference>
<keyword evidence="3 6" id="KW-0238">DNA-binding</keyword>